<dbReference type="PANTHER" id="PTHR42879">
    <property type="entry name" value="3-OXOACYL-(ACYL-CARRIER-PROTEIN) REDUCTASE"/>
    <property type="match status" value="1"/>
</dbReference>
<proteinExistence type="inferred from homology"/>
<dbReference type="InterPro" id="IPR020904">
    <property type="entry name" value="Sc_DH/Rdtase_CS"/>
</dbReference>
<evidence type="ECO:0000256" key="1">
    <source>
        <dbReference type="ARBA" id="ARBA00006484"/>
    </source>
</evidence>
<dbReference type="Proteomes" id="UP001477870">
    <property type="component" value="Unassembled WGS sequence"/>
</dbReference>
<gene>
    <name evidence="3" type="ORF">WNY59_14115</name>
</gene>
<reference evidence="3 4" key="1">
    <citation type="submission" date="2024-03" db="EMBL/GenBank/DDBJ databases">
        <title>Community enrichment and isolation of bacterial strains for fucoidan degradation.</title>
        <authorList>
            <person name="Sichert A."/>
        </authorList>
    </citation>
    <scope>NUCLEOTIDE SEQUENCE [LARGE SCALE GENOMIC DNA]</scope>
    <source>
        <strain evidence="3 4">AS62</strain>
    </source>
</reference>
<dbReference type="InterPro" id="IPR036291">
    <property type="entry name" value="NAD(P)-bd_dom_sf"/>
</dbReference>
<sequence>MTNPSKHVVVTGGGTGVGAAIAQAFAEADFKVSIIGRREEPLQQISAKTGAAYAVGDVTDRASIDHALDKLRAQNGPITIAIANAGAALSKPFSAMSQADMSSMLDINVTGVFNVWQACLADMRDEKWGRMLAVASTASLKGYPYVSGYCAAKHGVLGLTRAVSLEMAKNNITVNAVCPGFVETPMLEASIENIVEKTGMSAQAAQDSLMAGNPMKRFIQPNEVADTLLWLASTGAASVNGQAISINGGEI</sequence>
<evidence type="ECO:0000313" key="3">
    <source>
        <dbReference type="EMBL" id="MEM5502725.1"/>
    </source>
</evidence>
<organism evidence="3 4">
    <name type="scientific">Ahrensia kielensis</name>
    <dbReference type="NCBI Taxonomy" id="76980"/>
    <lineage>
        <taxon>Bacteria</taxon>
        <taxon>Pseudomonadati</taxon>
        <taxon>Pseudomonadota</taxon>
        <taxon>Alphaproteobacteria</taxon>
        <taxon>Hyphomicrobiales</taxon>
        <taxon>Ahrensiaceae</taxon>
        <taxon>Ahrensia</taxon>
    </lineage>
</organism>
<dbReference type="PRINTS" id="PR00081">
    <property type="entry name" value="GDHRDH"/>
</dbReference>
<dbReference type="InterPro" id="IPR050259">
    <property type="entry name" value="SDR"/>
</dbReference>
<dbReference type="EMBL" id="JBBMQO010000008">
    <property type="protein sequence ID" value="MEM5502725.1"/>
    <property type="molecule type" value="Genomic_DNA"/>
</dbReference>
<dbReference type="CDD" id="cd05233">
    <property type="entry name" value="SDR_c"/>
    <property type="match status" value="1"/>
</dbReference>
<name>A0ABU9T9C4_9HYPH</name>
<dbReference type="InterPro" id="IPR002347">
    <property type="entry name" value="SDR_fam"/>
</dbReference>
<dbReference type="PRINTS" id="PR00080">
    <property type="entry name" value="SDRFAMILY"/>
</dbReference>
<evidence type="ECO:0000256" key="2">
    <source>
        <dbReference type="RuleBase" id="RU000363"/>
    </source>
</evidence>
<accession>A0ABU9T9C4</accession>
<keyword evidence="4" id="KW-1185">Reference proteome</keyword>
<dbReference type="PANTHER" id="PTHR42879:SF2">
    <property type="entry name" value="3-OXOACYL-[ACYL-CARRIER-PROTEIN] REDUCTASE FABG"/>
    <property type="match status" value="1"/>
</dbReference>
<protein>
    <submittedName>
        <fullName evidence="3">SDR family NAD(P)-dependent oxidoreductase</fullName>
    </submittedName>
</protein>
<dbReference type="Gene3D" id="3.40.50.720">
    <property type="entry name" value="NAD(P)-binding Rossmann-like Domain"/>
    <property type="match status" value="1"/>
</dbReference>
<dbReference type="SUPFAM" id="SSF51735">
    <property type="entry name" value="NAD(P)-binding Rossmann-fold domains"/>
    <property type="match status" value="1"/>
</dbReference>
<evidence type="ECO:0000313" key="4">
    <source>
        <dbReference type="Proteomes" id="UP001477870"/>
    </source>
</evidence>
<comment type="similarity">
    <text evidence="1 2">Belongs to the short-chain dehydrogenases/reductases (SDR) family.</text>
</comment>
<dbReference type="Pfam" id="PF00106">
    <property type="entry name" value="adh_short"/>
    <property type="match status" value="1"/>
</dbReference>
<dbReference type="RefSeq" id="WP_342848978.1">
    <property type="nucleotide sequence ID" value="NZ_JBBMQO010000008.1"/>
</dbReference>
<comment type="caution">
    <text evidence="3">The sequence shown here is derived from an EMBL/GenBank/DDBJ whole genome shotgun (WGS) entry which is preliminary data.</text>
</comment>
<dbReference type="PROSITE" id="PS00061">
    <property type="entry name" value="ADH_SHORT"/>
    <property type="match status" value="1"/>
</dbReference>